<dbReference type="InterPro" id="IPR036291">
    <property type="entry name" value="NAD(P)-bd_dom_sf"/>
</dbReference>
<organism evidence="2 3">
    <name type="scientific">Candidatus Erysipelatoclostridium merdavium</name>
    <dbReference type="NCBI Taxonomy" id="2838566"/>
    <lineage>
        <taxon>Bacteria</taxon>
        <taxon>Bacillati</taxon>
        <taxon>Bacillota</taxon>
        <taxon>Erysipelotrichia</taxon>
        <taxon>Erysipelotrichales</taxon>
        <taxon>Erysipelotrichales incertae sedis</taxon>
    </lineage>
</organism>
<dbReference type="InterPro" id="IPR050259">
    <property type="entry name" value="SDR"/>
</dbReference>
<evidence type="ECO:0000313" key="2">
    <source>
        <dbReference type="EMBL" id="HIX80504.1"/>
    </source>
</evidence>
<dbReference type="Pfam" id="PF13561">
    <property type="entry name" value="adh_short_C2"/>
    <property type="match status" value="1"/>
</dbReference>
<dbReference type="AlphaFoldDB" id="A0A9D2BMD8"/>
<comment type="similarity">
    <text evidence="1">Belongs to the short-chain dehydrogenases/reductases (SDR) family.</text>
</comment>
<dbReference type="SUPFAM" id="SSF51735">
    <property type="entry name" value="NAD(P)-binding Rossmann-fold domains"/>
    <property type="match status" value="1"/>
</dbReference>
<protein>
    <submittedName>
        <fullName evidence="2">SDR family oxidoreductase</fullName>
    </submittedName>
</protein>
<dbReference type="InterPro" id="IPR002347">
    <property type="entry name" value="SDR_fam"/>
</dbReference>
<gene>
    <name evidence="2" type="ORF">H9980_00815</name>
</gene>
<proteinExistence type="inferred from homology"/>
<reference evidence="2" key="2">
    <citation type="submission" date="2021-04" db="EMBL/GenBank/DDBJ databases">
        <authorList>
            <person name="Gilroy R."/>
        </authorList>
    </citation>
    <scope>NUCLEOTIDE SEQUENCE</scope>
    <source>
        <strain evidence="2">ChiGjej1B1-14440</strain>
    </source>
</reference>
<dbReference type="Proteomes" id="UP000886724">
    <property type="component" value="Unassembled WGS sequence"/>
</dbReference>
<evidence type="ECO:0000256" key="1">
    <source>
        <dbReference type="ARBA" id="ARBA00006484"/>
    </source>
</evidence>
<sequence length="65" mass="6781">MANLMMGGLQYHEAQGALSNIIKAMPVNSFGKPEEIANACAFLCSDEATWINGAVLSVDGGMSTC</sequence>
<reference evidence="2" key="1">
    <citation type="journal article" date="2021" name="PeerJ">
        <title>Extensive microbial diversity within the chicken gut microbiome revealed by metagenomics and culture.</title>
        <authorList>
            <person name="Gilroy R."/>
            <person name="Ravi A."/>
            <person name="Getino M."/>
            <person name="Pursley I."/>
            <person name="Horton D.L."/>
            <person name="Alikhan N.F."/>
            <person name="Baker D."/>
            <person name="Gharbi K."/>
            <person name="Hall N."/>
            <person name="Watson M."/>
            <person name="Adriaenssens E.M."/>
            <person name="Foster-Nyarko E."/>
            <person name="Jarju S."/>
            <person name="Secka A."/>
            <person name="Antonio M."/>
            <person name="Oren A."/>
            <person name="Chaudhuri R.R."/>
            <person name="La Ragione R."/>
            <person name="Hildebrand F."/>
            <person name="Pallen M.J."/>
        </authorList>
    </citation>
    <scope>NUCLEOTIDE SEQUENCE</scope>
    <source>
        <strain evidence="2">ChiGjej1B1-14440</strain>
    </source>
</reference>
<dbReference type="Gene3D" id="3.40.50.720">
    <property type="entry name" value="NAD(P)-binding Rossmann-like Domain"/>
    <property type="match status" value="1"/>
</dbReference>
<comment type="caution">
    <text evidence="2">The sequence shown here is derived from an EMBL/GenBank/DDBJ whole genome shotgun (WGS) entry which is preliminary data.</text>
</comment>
<name>A0A9D2BMD8_9FIRM</name>
<evidence type="ECO:0000313" key="3">
    <source>
        <dbReference type="Proteomes" id="UP000886724"/>
    </source>
</evidence>
<dbReference type="PANTHER" id="PTHR42879:SF2">
    <property type="entry name" value="3-OXOACYL-[ACYL-CARRIER-PROTEIN] REDUCTASE FABG"/>
    <property type="match status" value="1"/>
</dbReference>
<dbReference type="PANTHER" id="PTHR42879">
    <property type="entry name" value="3-OXOACYL-(ACYL-CARRIER-PROTEIN) REDUCTASE"/>
    <property type="match status" value="1"/>
</dbReference>
<dbReference type="EMBL" id="DXET01000023">
    <property type="protein sequence ID" value="HIX80504.1"/>
    <property type="molecule type" value="Genomic_DNA"/>
</dbReference>
<accession>A0A9D2BMD8</accession>